<dbReference type="InterPro" id="IPR017945">
    <property type="entry name" value="DHBP_synth_RibB-like_a/b_dom"/>
</dbReference>
<feature type="binding site" evidence="14">
    <location>
        <position position="149"/>
    </location>
    <ligand>
        <name>L-threonine</name>
        <dbReference type="ChEBI" id="CHEBI:57926"/>
    </ligand>
</feature>
<dbReference type="SUPFAM" id="SSF55821">
    <property type="entry name" value="YrdC/RibB"/>
    <property type="match status" value="1"/>
</dbReference>
<dbReference type="GO" id="GO:0006450">
    <property type="term" value="P:regulation of translational fidelity"/>
    <property type="evidence" value="ECO:0007669"/>
    <property type="project" value="TreeGrafter"/>
</dbReference>
<dbReference type="PROSITE" id="PS51163">
    <property type="entry name" value="YRDC"/>
    <property type="match status" value="1"/>
</dbReference>
<evidence type="ECO:0000256" key="13">
    <source>
        <dbReference type="PIRNR" id="PIRNR004930"/>
    </source>
</evidence>
<accession>A0A060LYF2</accession>
<dbReference type="InterPro" id="IPR038385">
    <property type="entry name" value="Sua5/YwlC_C"/>
</dbReference>
<evidence type="ECO:0000256" key="9">
    <source>
        <dbReference type="ARBA" id="ARBA00022741"/>
    </source>
</evidence>
<dbReference type="InterPro" id="IPR050156">
    <property type="entry name" value="TC-AMP_synthase_SUA5"/>
</dbReference>
<organism evidence="16 17">
    <name type="scientific">Shouchella lehensis G1</name>
    <dbReference type="NCBI Taxonomy" id="1246626"/>
    <lineage>
        <taxon>Bacteria</taxon>
        <taxon>Bacillati</taxon>
        <taxon>Bacillota</taxon>
        <taxon>Bacilli</taxon>
        <taxon>Bacillales</taxon>
        <taxon>Bacillaceae</taxon>
        <taxon>Shouchella</taxon>
    </lineage>
</organism>
<feature type="domain" description="YrdC-like" evidence="15">
    <location>
        <begin position="21"/>
        <end position="207"/>
    </location>
</feature>
<proteinExistence type="inferred from homology"/>
<dbReference type="eggNOG" id="COG0009">
    <property type="taxonomic scope" value="Bacteria"/>
</dbReference>
<evidence type="ECO:0000256" key="8">
    <source>
        <dbReference type="ARBA" id="ARBA00022695"/>
    </source>
</evidence>
<evidence type="ECO:0000256" key="7">
    <source>
        <dbReference type="ARBA" id="ARBA00022694"/>
    </source>
</evidence>
<comment type="similarity">
    <text evidence="2 13">Belongs to the SUA5 family.</text>
</comment>
<dbReference type="GO" id="GO:0061710">
    <property type="term" value="F:L-threonylcarbamoyladenylate synthase"/>
    <property type="evidence" value="ECO:0007669"/>
    <property type="project" value="UniProtKB-EC"/>
</dbReference>
<evidence type="ECO:0000256" key="12">
    <source>
        <dbReference type="ARBA" id="ARBA00048366"/>
    </source>
</evidence>
<dbReference type="GO" id="GO:0005737">
    <property type="term" value="C:cytoplasm"/>
    <property type="evidence" value="ECO:0007669"/>
    <property type="project" value="UniProtKB-SubCell"/>
</dbReference>
<keyword evidence="6 13" id="KW-0808">Transferase</keyword>
<comment type="catalytic activity">
    <reaction evidence="12 13">
        <text>L-threonine + hydrogencarbonate + ATP = L-threonylcarbamoyladenylate + diphosphate + H2O</text>
        <dbReference type="Rhea" id="RHEA:36407"/>
        <dbReference type="ChEBI" id="CHEBI:15377"/>
        <dbReference type="ChEBI" id="CHEBI:17544"/>
        <dbReference type="ChEBI" id="CHEBI:30616"/>
        <dbReference type="ChEBI" id="CHEBI:33019"/>
        <dbReference type="ChEBI" id="CHEBI:57926"/>
        <dbReference type="ChEBI" id="CHEBI:73682"/>
        <dbReference type="EC" id="2.7.7.87"/>
    </reaction>
</comment>
<keyword evidence="7 13" id="KW-0819">tRNA processing</keyword>
<sequence>MSYKQTKIWNVDNDDMKKGEPLLLQEPTMWIRDNKLIAFPTETVYGLGANALSDEAVSKIFYAKGRPSDNPLIVHIGEKEQLNELVEDIPEVAHRLMQVFWPGALTLIFKAKPVLSTNVTAGLETVGIRMPSNPVARGFLKACQLPIAAPSANQSGRPSPTTAAHVLQDLNGRIDGIIDGGKTGIGLESTVLSIVEETPVLYRPGGVTKEDIEEVIGPIDVDKALLSTKEQPKSPGMKYTHYAPEADVYIVEEPKQFHSAIQRAKANGKRVGVVARELYKEADESFVVHSLQDLAQSFYYSLRLFDEKAVSVILVEAVSTIGVGAAIMNRLEKAAGGKRI</sequence>
<dbReference type="PANTHER" id="PTHR17490">
    <property type="entry name" value="SUA5"/>
    <property type="match status" value="1"/>
</dbReference>
<feature type="binding site" evidence="14">
    <location>
        <position position="70"/>
    </location>
    <ligand>
        <name>ATP</name>
        <dbReference type="ChEBI" id="CHEBI:30616"/>
    </ligand>
</feature>
<dbReference type="PANTHER" id="PTHR17490:SF16">
    <property type="entry name" value="THREONYLCARBAMOYL-AMP SYNTHASE"/>
    <property type="match status" value="1"/>
</dbReference>
<keyword evidence="8 13" id="KW-0548">Nucleotidyltransferase</keyword>
<dbReference type="GO" id="GO:0008033">
    <property type="term" value="P:tRNA processing"/>
    <property type="evidence" value="ECO:0007669"/>
    <property type="project" value="UniProtKB-KW"/>
</dbReference>
<reference evidence="16 17" key="1">
    <citation type="journal article" date="2014" name="Gene">
        <title>A comparative genomic analysis of the alkalitolerant soil bacterium Bacillus lehensis G1.</title>
        <authorList>
            <person name="Noor Y.M."/>
            <person name="Samsulrizal N.H."/>
            <person name="Jema'on N.A."/>
            <person name="Low K.O."/>
            <person name="Ramli A.N."/>
            <person name="Alias N.I."/>
            <person name="Damis S.I."/>
            <person name="Fuzi S.F."/>
            <person name="Isa M.N."/>
            <person name="Murad A.M."/>
            <person name="Raih M.F."/>
            <person name="Bakar F.D."/>
            <person name="Najimudin N."/>
            <person name="Mahadi N.M."/>
            <person name="Illias R.M."/>
        </authorList>
    </citation>
    <scope>NUCLEOTIDE SEQUENCE [LARGE SCALE GENOMIC DNA]</scope>
    <source>
        <strain evidence="16 17">G1</strain>
    </source>
</reference>
<feature type="binding site" evidence="14">
    <location>
        <position position="242"/>
    </location>
    <ligand>
        <name>ATP</name>
        <dbReference type="ChEBI" id="CHEBI:30616"/>
    </ligand>
</feature>
<feature type="binding site" evidence="14">
    <location>
        <position position="125"/>
    </location>
    <ligand>
        <name>ATP</name>
        <dbReference type="ChEBI" id="CHEBI:30616"/>
    </ligand>
</feature>
<keyword evidence="5 13" id="KW-0963">Cytoplasm</keyword>
<evidence type="ECO:0000313" key="16">
    <source>
        <dbReference type="EMBL" id="AIC96276.1"/>
    </source>
</evidence>
<evidence type="ECO:0000256" key="14">
    <source>
        <dbReference type="PIRSR" id="PIRSR004930-1"/>
    </source>
</evidence>
<protein>
    <recommendedName>
        <fullName evidence="4 13">Threonylcarbamoyl-AMP synthase</fullName>
        <shortName evidence="13">TC-AMP synthase</shortName>
        <ecNumber evidence="3 13">2.7.7.87</ecNumber>
    </recommendedName>
    <alternativeName>
        <fullName evidence="11 13">L-threonylcarbamoyladenylate synthase</fullName>
    </alternativeName>
</protein>
<feature type="binding site" evidence="14">
    <location>
        <position position="129"/>
    </location>
    <ligand>
        <name>L-threonine</name>
        <dbReference type="ChEBI" id="CHEBI:57926"/>
    </ligand>
</feature>
<dbReference type="Gene3D" id="3.40.50.11030">
    <property type="entry name" value="Threonylcarbamoyl-AMP synthase, C-terminal domain"/>
    <property type="match status" value="1"/>
</dbReference>
<feature type="binding site" evidence="14">
    <location>
        <position position="75"/>
    </location>
    <ligand>
        <name>L-threonine</name>
        <dbReference type="ChEBI" id="CHEBI:57926"/>
    </ligand>
</feature>
<dbReference type="GO" id="GO:0000049">
    <property type="term" value="F:tRNA binding"/>
    <property type="evidence" value="ECO:0007669"/>
    <property type="project" value="TreeGrafter"/>
</dbReference>
<dbReference type="HOGENOM" id="CLU_031397_0_0_9"/>
<evidence type="ECO:0000259" key="15">
    <source>
        <dbReference type="PROSITE" id="PS51163"/>
    </source>
</evidence>
<dbReference type="InterPro" id="IPR005145">
    <property type="entry name" value="Sua5_C"/>
</dbReference>
<dbReference type="STRING" id="1246626.BleG1_3729"/>
<dbReference type="KEGG" id="ble:BleG1_3729"/>
<feature type="binding site" evidence="14">
    <location>
        <position position="203"/>
    </location>
    <ligand>
        <name>ATP</name>
        <dbReference type="ChEBI" id="CHEBI:30616"/>
    </ligand>
</feature>
<feature type="binding site" evidence="14">
    <location>
        <position position="159"/>
    </location>
    <ligand>
        <name>ATP</name>
        <dbReference type="ChEBI" id="CHEBI:30616"/>
    </ligand>
</feature>
<comment type="function">
    <text evidence="13">Required for the formation of a threonylcarbamoyl group on adenosine at position 37 (t(6)A37) in tRNAs that read codons beginning with adenine.</text>
</comment>
<dbReference type="EC" id="2.7.7.87" evidence="3 13"/>
<dbReference type="PIRSF" id="PIRSF004930">
    <property type="entry name" value="Tln_factor_SUA5"/>
    <property type="match status" value="1"/>
</dbReference>
<feature type="binding site" evidence="14">
    <location>
        <position position="189"/>
    </location>
    <ligand>
        <name>L-threonine</name>
        <dbReference type="ChEBI" id="CHEBI:57926"/>
    </ligand>
</feature>
<evidence type="ECO:0000256" key="2">
    <source>
        <dbReference type="ARBA" id="ARBA00007663"/>
    </source>
</evidence>
<evidence type="ECO:0000256" key="1">
    <source>
        <dbReference type="ARBA" id="ARBA00004496"/>
    </source>
</evidence>
<evidence type="ECO:0000256" key="3">
    <source>
        <dbReference type="ARBA" id="ARBA00012584"/>
    </source>
</evidence>
<feature type="binding site" evidence="14">
    <location>
        <position position="43"/>
    </location>
    <ligand>
        <name>L-threonine</name>
        <dbReference type="ChEBI" id="CHEBI:57926"/>
    </ligand>
</feature>
<evidence type="ECO:0000256" key="5">
    <source>
        <dbReference type="ARBA" id="ARBA00022490"/>
    </source>
</evidence>
<dbReference type="FunFam" id="3.90.870.10:FF:000008">
    <property type="entry name" value="Threonylcarbamoyl-AMP synthase"/>
    <property type="match status" value="1"/>
</dbReference>
<dbReference type="GO" id="GO:0005524">
    <property type="term" value="F:ATP binding"/>
    <property type="evidence" value="ECO:0007669"/>
    <property type="project" value="UniProtKB-UniRule"/>
</dbReference>
<dbReference type="InterPro" id="IPR010923">
    <property type="entry name" value="T(6)A37_SUA5"/>
</dbReference>
<dbReference type="PATRIC" id="fig|1246626.3.peg.3723"/>
<dbReference type="AlphaFoldDB" id="A0A060LYF2"/>
<evidence type="ECO:0000256" key="10">
    <source>
        <dbReference type="ARBA" id="ARBA00022840"/>
    </source>
</evidence>
<evidence type="ECO:0000256" key="4">
    <source>
        <dbReference type="ARBA" id="ARBA00015492"/>
    </source>
</evidence>
<dbReference type="GO" id="GO:0003725">
    <property type="term" value="F:double-stranded RNA binding"/>
    <property type="evidence" value="ECO:0007669"/>
    <property type="project" value="UniProtKB-UniRule"/>
</dbReference>
<feature type="binding site" evidence="14">
    <location>
        <position position="151"/>
    </location>
    <ligand>
        <name>ATP</name>
        <dbReference type="ChEBI" id="CHEBI:30616"/>
    </ligand>
</feature>
<dbReference type="InterPro" id="IPR006070">
    <property type="entry name" value="Sua5-like_dom"/>
</dbReference>
<keyword evidence="9 13" id="KW-0547">Nucleotide-binding</keyword>
<evidence type="ECO:0000313" key="17">
    <source>
        <dbReference type="Proteomes" id="UP000027142"/>
    </source>
</evidence>
<dbReference type="NCBIfam" id="TIGR00057">
    <property type="entry name" value="L-threonylcarbamoyladenylate synthase"/>
    <property type="match status" value="1"/>
</dbReference>
<dbReference type="Pfam" id="PF01300">
    <property type="entry name" value="Sua5_yciO_yrdC"/>
    <property type="match status" value="1"/>
</dbReference>
<keyword evidence="10 13" id="KW-0067">ATP-binding</keyword>
<comment type="subcellular location">
    <subcellularLocation>
        <location evidence="1 13">Cytoplasm</location>
    </subcellularLocation>
</comment>
<name>A0A060LYF2_9BACI</name>
<feature type="binding site" evidence="14">
    <location>
        <position position="66"/>
    </location>
    <ligand>
        <name>ATP</name>
        <dbReference type="ChEBI" id="CHEBI:30616"/>
    </ligand>
</feature>
<evidence type="ECO:0000256" key="6">
    <source>
        <dbReference type="ARBA" id="ARBA00022679"/>
    </source>
</evidence>
<evidence type="ECO:0000256" key="11">
    <source>
        <dbReference type="ARBA" id="ARBA00029774"/>
    </source>
</evidence>
<dbReference type="RefSeq" id="WP_038484093.1">
    <property type="nucleotide sequence ID" value="NZ_CP003923.1"/>
</dbReference>
<dbReference type="EMBL" id="CP003923">
    <property type="protein sequence ID" value="AIC96276.1"/>
    <property type="molecule type" value="Genomic_DNA"/>
</dbReference>
<dbReference type="Proteomes" id="UP000027142">
    <property type="component" value="Chromosome"/>
</dbReference>
<keyword evidence="17" id="KW-1185">Reference proteome</keyword>
<gene>
    <name evidence="16" type="ORF">BleG1_3729</name>
</gene>
<dbReference type="Pfam" id="PF03481">
    <property type="entry name" value="Sua5_C"/>
    <property type="match status" value="1"/>
</dbReference>
<dbReference type="Gene3D" id="3.90.870.10">
    <property type="entry name" value="DHBP synthase"/>
    <property type="match status" value="1"/>
</dbReference>